<dbReference type="InterPro" id="IPR041698">
    <property type="entry name" value="Methyltransf_25"/>
</dbReference>
<dbReference type="InterPro" id="IPR029063">
    <property type="entry name" value="SAM-dependent_MTases_sf"/>
</dbReference>
<reference evidence="2 3" key="1">
    <citation type="submission" date="2023-07" db="EMBL/GenBank/DDBJ databases">
        <title>Genomic Encyclopedia of Type Strains, Phase IV (KMG-IV): sequencing the most valuable type-strain genomes for metagenomic binning, comparative biology and taxonomic classification.</title>
        <authorList>
            <person name="Goeker M."/>
        </authorList>
    </citation>
    <scope>NUCLEOTIDE SEQUENCE [LARGE SCALE GENOMIC DNA]</scope>
    <source>
        <strain evidence="2 3">DSM 14914</strain>
    </source>
</reference>
<keyword evidence="2" id="KW-0808">Transferase</keyword>
<dbReference type="Proteomes" id="UP001242811">
    <property type="component" value="Unassembled WGS sequence"/>
</dbReference>
<protein>
    <submittedName>
        <fullName evidence="2">SAM-dependent methyltransferase</fullName>
    </submittedName>
</protein>
<dbReference type="SUPFAM" id="SSF53335">
    <property type="entry name" value="S-adenosyl-L-methionine-dependent methyltransferases"/>
    <property type="match status" value="1"/>
</dbReference>
<name>A0ABU0L135_9BACL</name>
<gene>
    <name evidence="2" type="ORF">QOZ95_003574</name>
</gene>
<evidence type="ECO:0000313" key="2">
    <source>
        <dbReference type="EMBL" id="MDQ0495395.1"/>
    </source>
</evidence>
<dbReference type="RefSeq" id="WP_244315869.1">
    <property type="nucleotide sequence ID" value="NZ_CP045298.1"/>
</dbReference>
<dbReference type="EMBL" id="JAUSWA010000021">
    <property type="protein sequence ID" value="MDQ0495395.1"/>
    <property type="molecule type" value="Genomic_DNA"/>
</dbReference>
<evidence type="ECO:0000259" key="1">
    <source>
        <dbReference type="Pfam" id="PF13649"/>
    </source>
</evidence>
<comment type="caution">
    <text evidence="2">The sequence shown here is derived from an EMBL/GenBank/DDBJ whole genome shotgun (WGS) entry which is preliminary data.</text>
</comment>
<dbReference type="Gene3D" id="2.20.25.110">
    <property type="entry name" value="S-adenosyl-L-methionine-dependent methyltransferases"/>
    <property type="match status" value="1"/>
</dbReference>
<dbReference type="GO" id="GO:0008168">
    <property type="term" value="F:methyltransferase activity"/>
    <property type="evidence" value="ECO:0007669"/>
    <property type="project" value="UniProtKB-KW"/>
</dbReference>
<dbReference type="Pfam" id="PF13649">
    <property type="entry name" value="Methyltransf_25"/>
    <property type="match status" value="1"/>
</dbReference>
<organism evidence="2 3">
    <name type="scientific">Paenibacillus brasilensis</name>
    <dbReference type="NCBI Taxonomy" id="128574"/>
    <lineage>
        <taxon>Bacteria</taxon>
        <taxon>Bacillati</taxon>
        <taxon>Bacillota</taxon>
        <taxon>Bacilli</taxon>
        <taxon>Bacillales</taxon>
        <taxon>Paenibacillaceae</taxon>
        <taxon>Paenibacillus</taxon>
    </lineage>
</organism>
<keyword evidence="3" id="KW-1185">Reference proteome</keyword>
<keyword evidence="2" id="KW-0489">Methyltransferase</keyword>
<dbReference type="CDD" id="cd02440">
    <property type="entry name" value="AdoMet_MTases"/>
    <property type="match status" value="1"/>
</dbReference>
<evidence type="ECO:0000313" key="3">
    <source>
        <dbReference type="Proteomes" id="UP001242811"/>
    </source>
</evidence>
<accession>A0ABU0L135</accession>
<dbReference type="Gene3D" id="3.40.50.150">
    <property type="entry name" value="Vaccinia Virus protein VP39"/>
    <property type="match status" value="1"/>
</dbReference>
<dbReference type="GO" id="GO:0032259">
    <property type="term" value="P:methylation"/>
    <property type="evidence" value="ECO:0007669"/>
    <property type="project" value="UniProtKB-KW"/>
</dbReference>
<feature type="domain" description="Methyltransferase" evidence="1">
    <location>
        <begin position="12"/>
        <end position="98"/>
    </location>
</feature>
<sequence length="167" mass="18769">MFISVGPGDALTGLTTIHLSKSEIHITGVDISSSMLEYARVKAQGLPVDFIEANARTFDSEKRFSMIYLTGNAFQVFLSDEDQRALVETVCKHLEPNGMFVFETRNPLGTDLSNQEESIWGKFIDKDGIKVKISGTQSYDSSNQIMHWVTFRDWGSKIATYRIASLY</sequence>
<proteinExistence type="predicted"/>